<dbReference type="AlphaFoldDB" id="A0AAU9JLN9"/>
<reference evidence="2" key="1">
    <citation type="submission" date="2021-09" db="EMBL/GenBank/DDBJ databases">
        <authorList>
            <consortium name="AG Swart"/>
            <person name="Singh M."/>
            <person name="Singh A."/>
            <person name="Seah K."/>
            <person name="Emmerich C."/>
        </authorList>
    </citation>
    <scope>NUCLEOTIDE SEQUENCE</scope>
    <source>
        <strain evidence="2">ATCC30299</strain>
    </source>
</reference>
<keyword evidence="3" id="KW-1185">Reference proteome</keyword>
<dbReference type="Proteomes" id="UP001162131">
    <property type="component" value="Unassembled WGS sequence"/>
</dbReference>
<proteinExistence type="predicted"/>
<comment type="caution">
    <text evidence="2">The sequence shown here is derived from an EMBL/GenBank/DDBJ whole genome shotgun (WGS) entry which is preliminary data.</text>
</comment>
<accession>A0AAU9JLN9</accession>
<evidence type="ECO:0008006" key="4">
    <source>
        <dbReference type="Google" id="ProtNLM"/>
    </source>
</evidence>
<gene>
    <name evidence="2" type="ORF">BSTOLATCC_MIC39792</name>
</gene>
<sequence>MAASKMILVLQLTIGLSFAFGIDCSAYTCKTPDQVWYPNQCGFNNNITNTYYVQPCQDSSLECYPDQQHSTSYQFNYTCQETYVPPVNSYPGEWCKTDDDCAPGLSLTCQNGICVGVSNGEYCSWSEQCNPGLRCTNNTCIPQLQIGESGCTWDYDCVNNAACNIISYSNPSQNTCYGFHSFKVHDEVGECYSGFHTLCQYYYCAQNSDGKSYCTDLFYTLQGPGSQCDVNGRGCYSNKDSFFTPPYSIEGECDCGLNSEGNSYCEVLPGDAPNQQWLNIFNEWVNSPELLNCNTVKRFDSNCVQTYWSSKQYNAFVYYNLQSSLYNRLVGIEDCVLNAFAENYVQARNAFNNSNVEAVAF</sequence>
<feature type="chain" id="PRO_5043358827" description="Dickkopf N-terminal cysteine-rich domain-containing protein" evidence="1">
    <location>
        <begin position="20"/>
        <end position="361"/>
    </location>
</feature>
<evidence type="ECO:0000313" key="3">
    <source>
        <dbReference type="Proteomes" id="UP001162131"/>
    </source>
</evidence>
<dbReference type="EMBL" id="CAJZBQ010000039">
    <property type="protein sequence ID" value="CAG9326014.1"/>
    <property type="molecule type" value="Genomic_DNA"/>
</dbReference>
<feature type="signal peptide" evidence="1">
    <location>
        <begin position="1"/>
        <end position="19"/>
    </location>
</feature>
<protein>
    <recommendedName>
        <fullName evidence="4">Dickkopf N-terminal cysteine-rich domain-containing protein</fullName>
    </recommendedName>
</protein>
<name>A0AAU9JLN9_9CILI</name>
<evidence type="ECO:0000256" key="1">
    <source>
        <dbReference type="SAM" id="SignalP"/>
    </source>
</evidence>
<evidence type="ECO:0000313" key="2">
    <source>
        <dbReference type="EMBL" id="CAG9326014.1"/>
    </source>
</evidence>
<organism evidence="2 3">
    <name type="scientific">Blepharisma stoltei</name>
    <dbReference type="NCBI Taxonomy" id="1481888"/>
    <lineage>
        <taxon>Eukaryota</taxon>
        <taxon>Sar</taxon>
        <taxon>Alveolata</taxon>
        <taxon>Ciliophora</taxon>
        <taxon>Postciliodesmatophora</taxon>
        <taxon>Heterotrichea</taxon>
        <taxon>Heterotrichida</taxon>
        <taxon>Blepharismidae</taxon>
        <taxon>Blepharisma</taxon>
    </lineage>
</organism>
<keyword evidence="1" id="KW-0732">Signal</keyword>